<dbReference type="InterPro" id="IPR050109">
    <property type="entry name" value="HTH-type_TetR-like_transc_reg"/>
</dbReference>
<dbReference type="PRINTS" id="PR00455">
    <property type="entry name" value="HTHTETR"/>
</dbReference>
<reference evidence="4" key="1">
    <citation type="journal article" date="2022" name="Microbiol. Resour. Announc.">
        <title>Genome Sequence of Cupriavidus campinensis Strain G5, a Member of a Bacterial Consortium Capable of Polyethylene Degradation.</title>
        <authorList>
            <person name="Schneider B."/>
            <person name="Pfeiffer F."/>
            <person name="Dyall-Smith M."/>
            <person name="Kunte H.J."/>
        </authorList>
    </citation>
    <scope>NUCLEOTIDE SEQUENCE</scope>
    <source>
        <strain evidence="4">G5</strain>
    </source>
</reference>
<feature type="domain" description="HTH tetR-type" evidence="3">
    <location>
        <begin position="12"/>
        <end position="72"/>
    </location>
</feature>
<reference evidence="4" key="2">
    <citation type="submission" date="2022-05" db="EMBL/GenBank/DDBJ databases">
        <authorList>
            <person name="Kunte H.-J."/>
        </authorList>
    </citation>
    <scope>NUCLEOTIDE SEQUENCE</scope>
    <source>
        <strain evidence="4">G5</strain>
    </source>
</reference>
<dbReference type="InterPro" id="IPR009057">
    <property type="entry name" value="Homeodomain-like_sf"/>
</dbReference>
<organism evidence="4 5">
    <name type="scientific">Cupriavidus campinensis</name>
    <dbReference type="NCBI Taxonomy" id="151783"/>
    <lineage>
        <taxon>Bacteria</taxon>
        <taxon>Pseudomonadati</taxon>
        <taxon>Pseudomonadota</taxon>
        <taxon>Betaproteobacteria</taxon>
        <taxon>Burkholderiales</taxon>
        <taxon>Burkholderiaceae</taxon>
        <taxon>Cupriavidus</taxon>
    </lineage>
</organism>
<gene>
    <name evidence="4" type="ORF">M5D45_07855</name>
</gene>
<dbReference type="AlphaFoldDB" id="A0AAE9L3U3"/>
<dbReference type="PANTHER" id="PTHR30055">
    <property type="entry name" value="HTH-TYPE TRANSCRIPTIONAL REGULATOR RUTR"/>
    <property type="match status" value="1"/>
</dbReference>
<dbReference type="PROSITE" id="PS50977">
    <property type="entry name" value="HTH_TETR_2"/>
    <property type="match status" value="1"/>
</dbReference>
<dbReference type="SUPFAM" id="SSF46689">
    <property type="entry name" value="Homeodomain-like"/>
    <property type="match status" value="1"/>
</dbReference>
<feature type="DNA-binding region" description="H-T-H motif" evidence="2">
    <location>
        <begin position="35"/>
        <end position="54"/>
    </location>
</feature>
<accession>A0AAE9L3U3</accession>
<dbReference type="PANTHER" id="PTHR30055:SF241">
    <property type="entry name" value="TRANSCRIPTIONAL REGULATORY PROTEIN"/>
    <property type="match status" value="1"/>
</dbReference>
<dbReference type="KEGG" id="ccam:M5D45_07855"/>
<keyword evidence="1 2" id="KW-0238">DNA-binding</keyword>
<dbReference type="EMBL" id="CP097330">
    <property type="protein sequence ID" value="URF05699.1"/>
    <property type="molecule type" value="Genomic_DNA"/>
</dbReference>
<dbReference type="RefSeq" id="WP_211943326.1">
    <property type="nucleotide sequence ID" value="NZ_CAJPVH010000018.1"/>
</dbReference>
<dbReference type="Pfam" id="PF00440">
    <property type="entry name" value="TetR_N"/>
    <property type="match status" value="1"/>
</dbReference>
<evidence type="ECO:0000313" key="4">
    <source>
        <dbReference type="EMBL" id="URF05699.1"/>
    </source>
</evidence>
<proteinExistence type="predicted"/>
<dbReference type="Gene3D" id="1.10.357.10">
    <property type="entry name" value="Tetracycline Repressor, domain 2"/>
    <property type="match status" value="1"/>
</dbReference>
<dbReference type="GO" id="GO:0003700">
    <property type="term" value="F:DNA-binding transcription factor activity"/>
    <property type="evidence" value="ECO:0007669"/>
    <property type="project" value="TreeGrafter"/>
</dbReference>
<evidence type="ECO:0000256" key="2">
    <source>
        <dbReference type="PROSITE-ProRule" id="PRU00335"/>
    </source>
</evidence>
<dbReference type="Proteomes" id="UP001056132">
    <property type="component" value="Chromosome 1"/>
</dbReference>
<evidence type="ECO:0000256" key="1">
    <source>
        <dbReference type="ARBA" id="ARBA00023125"/>
    </source>
</evidence>
<protein>
    <submittedName>
        <fullName evidence="4">TetR/AcrR family transcriptional regulator</fullName>
    </submittedName>
</protein>
<sequence length="206" mass="22734">MAARMSREESKALTREKLIASARNVFARLGMAGASIDRIAEEAGFSKGAFYSNFESKEEIFFELLEEVAKEDSRALAQALESVSDPESAIKAICDWARAKTRDPNVPLLLLELARKARSDEAVGKRHRQLFHEQWIAVGKLAMRILPEGSERITPLMLGGLILELTYSNATLLHDSPTSSDLIAAALHGLRDGALWHATQTDSQDE</sequence>
<dbReference type="InterPro" id="IPR001647">
    <property type="entry name" value="HTH_TetR"/>
</dbReference>
<dbReference type="GO" id="GO:0000976">
    <property type="term" value="F:transcription cis-regulatory region binding"/>
    <property type="evidence" value="ECO:0007669"/>
    <property type="project" value="TreeGrafter"/>
</dbReference>
<evidence type="ECO:0000259" key="3">
    <source>
        <dbReference type="PROSITE" id="PS50977"/>
    </source>
</evidence>
<evidence type="ECO:0000313" key="5">
    <source>
        <dbReference type="Proteomes" id="UP001056132"/>
    </source>
</evidence>
<name>A0AAE9L3U3_9BURK</name>